<accession>A0A6J4V2U7</accession>
<name>A0A6J4V2U7_9BACT</name>
<proteinExistence type="predicted"/>
<dbReference type="EMBL" id="CADCWG010000203">
    <property type="protein sequence ID" value="CAA9565688.1"/>
    <property type="molecule type" value="Genomic_DNA"/>
</dbReference>
<gene>
    <name evidence="2" type="ORF">AVDCRST_MAG49-3010</name>
</gene>
<feature type="compositionally biased region" description="Low complexity" evidence="1">
    <location>
        <begin position="1"/>
        <end position="10"/>
    </location>
</feature>
<evidence type="ECO:0000313" key="2">
    <source>
        <dbReference type="EMBL" id="CAA9565688.1"/>
    </source>
</evidence>
<reference evidence="2" key="1">
    <citation type="submission" date="2020-02" db="EMBL/GenBank/DDBJ databases">
        <authorList>
            <person name="Meier V. D."/>
        </authorList>
    </citation>
    <scope>NUCLEOTIDE SEQUENCE</scope>
    <source>
        <strain evidence="2">AVDCRST_MAG49</strain>
    </source>
</reference>
<sequence length="62" mass="6883">VACLPLGRSSPRGRRPRARRAARVLRPGVRRPALVRRLRAPPARPGAGHRRRPRRGLGGPRV</sequence>
<protein>
    <submittedName>
        <fullName evidence="2">Uncharacterized protein</fullName>
    </submittedName>
</protein>
<dbReference type="AlphaFoldDB" id="A0A6J4V2U7"/>
<feature type="compositionally biased region" description="Basic residues" evidence="1">
    <location>
        <begin position="11"/>
        <end position="23"/>
    </location>
</feature>
<feature type="non-terminal residue" evidence="2">
    <location>
        <position position="1"/>
    </location>
</feature>
<organism evidence="2">
    <name type="scientific">uncultured Thermomicrobiales bacterium</name>
    <dbReference type="NCBI Taxonomy" id="1645740"/>
    <lineage>
        <taxon>Bacteria</taxon>
        <taxon>Pseudomonadati</taxon>
        <taxon>Thermomicrobiota</taxon>
        <taxon>Thermomicrobia</taxon>
        <taxon>Thermomicrobiales</taxon>
        <taxon>environmental samples</taxon>
    </lineage>
</organism>
<feature type="region of interest" description="Disordered" evidence="1">
    <location>
        <begin position="1"/>
        <end position="62"/>
    </location>
</feature>
<feature type="non-terminal residue" evidence="2">
    <location>
        <position position="62"/>
    </location>
</feature>
<evidence type="ECO:0000256" key="1">
    <source>
        <dbReference type="SAM" id="MobiDB-lite"/>
    </source>
</evidence>